<comment type="caution">
    <text evidence="1">The sequence shown here is derived from an EMBL/GenBank/DDBJ whole genome shotgun (WGS) entry which is preliminary data.</text>
</comment>
<accession>A0AAD2HC67</accession>
<organism evidence="1 2">
    <name type="scientific">Mycena citricolor</name>
    <dbReference type="NCBI Taxonomy" id="2018698"/>
    <lineage>
        <taxon>Eukaryota</taxon>
        <taxon>Fungi</taxon>
        <taxon>Dikarya</taxon>
        <taxon>Basidiomycota</taxon>
        <taxon>Agaricomycotina</taxon>
        <taxon>Agaricomycetes</taxon>
        <taxon>Agaricomycetidae</taxon>
        <taxon>Agaricales</taxon>
        <taxon>Marasmiineae</taxon>
        <taxon>Mycenaceae</taxon>
        <taxon>Mycena</taxon>
    </lineage>
</organism>
<gene>
    <name evidence="1" type="ORF">MYCIT1_LOCUS20895</name>
</gene>
<keyword evidence="2" id="KW-1185">Reference proteome</keyword>
<dbReference type="AlphaFoldDB" id="A0AAD2HC67"/>
<name>A0AAD2HC67_9AGAR</name>
<evidence type="ECO:0000313" key="2">
    <source>
        <dbReference type="Proteomes" id="UP001295794"/>
    </source>
</evidence>
<proteinExistence type="predicted"/>
<reference evidence="1" key="1">
    <citation type="submission" date="2023-11" db="EMBL/GenBank/DDBJ databases">
        <authorList>
            <person name="De Vega J J."/>
            <person name="De Vega J J."/>
        </authorList>
    </citation>
    <scope>NUCLEOTIDE SEQUENCE</scope>
</reference>
<dbReference type="EMBL" id="CAVNYO010000399">
    <property type="protein sequence ID" value="CAK5274004.1"/>
    <property type="molecule type" value="Genomic_DNA"/>
</dbReference>
<sequence length="210" mass="23838">MGGSSGSSIISSIVPRAPFVRSKSVSILLVTISSMPTASSMVSSAWHTYSCVRFLAHIRRVASSFHGIRTPCRGVTCVAANHPSSNFSLGFNTKKIQPHRVRHTHLLFQYHDGREFLIHDTTDFRVHSVVHLASSAEPPVVRCRLQCTTCRIIQRLIDRFCDRRELVKVAAKNHIDPTERFVRARRFPNPDVSRKNGEKIFTEHRYFVND</sequence>
<protein>
    <submittedName>
        <fullName evidence="1">Uncharacterized protein</fullName>
    </submittedName>
</protein>
<dbReference type="Proteomes" id="UP001295794">
    <property type="component" value="Unassembled WGS sequence"/>
</dbReference>
<evidence type="ECO:0000313" key="1">
    <source>
        <dbReference type="EMBL" id="CAK5274004.1"/>
    </source>
</evidence>